<protein>
    <submittedName>
        <fullName evidence="2">Pentapeptide repeat-containing protein</fullName>
    </submittedName>
</protein>
<dbReference type="SUPFAM" id="SSF141571">
    <property type="entry name" value="Pentapeptide repeat-like"/>
    <property type="match status" value="1"/>
</dbReference>
<dbReference type="Proteomes" id="UP000199051">
    <property type="component" value="Unassembled WGS sequence"/>
</dbReference>
<gene>
    <name evidence="2" type="ORF">SAMN04487818_11841</name>
</gene>
<dbReference type="SUPFAM" id="SSF109854">
    <property type="entry name" value="DinB/YfiT-like putative metalloenzymes"/>
    <property type="match status" value="1"/>
</dbReference>
<dbReference type="STRING" id="155974.SAMN04487818_11841"/>
<evidence type="ECO:0000313" key="3">
    <source>
        <dbReference type="Proteomes" id="UP000199051"/>
    </source>
</evidence>
<dbReference type="Pfam" id="PF00805">
    <property type="entry name" value="Pentapeptide"/>
    <property type="match status" value="1"/>
</dbReference>
<dbReference type="RefSeq" id="WP_092786593.1">
    <property type="nucleotide sequence ID" value="NZ_FOGI01000018.1"/>
</dbReference>
<evidence type="ECO:0000259" key="1">
    <source>
        <dbReference type="Pfam" id="PF12867"/>
    </source>
</evidence>
<dbReference type="InterPro" id="IPR034660">
    <property type="entry name" value="DinB/YfiT-like"/>
</dbReference>
<keyword evidence="3" id="KW-1185">Reference proteome</keyword>
<dbReference type="InterPro" id="IPR001646">
    <property type="entry name" value="5peptide_repeat"/>
</dbReference>
<dbReference type="InterPro" id="IPR024775">
    <property type="entry name" value="DinB-like"/>
</dbReference>
<sequence>MATYSGPDDLSGTEFIETNFAGSVFREVDLSGVRIRGALLNGADLDGVIDGLRVNGVEVAPLVEAELDRLHPERTRLRPSTPDGMRIAWETVEAFWAPTMARVGSMPEQDVHRSVDGEWSFVQTLRHLVMVTDLWFGQAVLGRDRPYHPLGLPAAFITNGADLGMDLAAEPSLADVAAVRAGRVAEVREFLATATQEDLDRVREPEVPSGWPSPAPRAASACLRVILNEEWAHHSFAVRDLDTMGGSKNAI</sequence>
<organism evidence="2 3">
    <name type="scientific">Actinokineospora terrae</name>
    <dbReference type="NCBI Taxonomy" id="155974"/>
    <lineage>
        <taxon>Bacteria</taxon>
        <taxon>Bacillati</taxon>
        <taxon>Actinomycetota</taxon>
        <taxon>Actinomycetes</taxon>
        <taxon>Pseudonocardiales</taxon>
        <taxon>Pseudonocardiaceae</taxon>
        <taxon>Actinokineospora</taxon>
    </lineage>
</organism>
<reference evidence="3" key="1">
    <citation type="submission" date="2016-10" db="EMBL/GenBank/DDBJ databases">
        <authorList>
            <person name="Varghese N."/>
            <person name="Submissions S."/>
        </authorList>
    </citation>
    <scope>NUCLEOTIDE SEQUENCE [LARGE SCALE GENOMIC DNA]</scope>
    <source>
        <strain evidence="3">DSM 44260</strain>
    </source>
</reference>
<name>A0A1H9XPA9_9PSEU</name>
<evidence type="ECO:0000313" key="2">
    <source>
        <dbReference type="EMBL" id="SES47941.1"/>
    </source>
</evidence>
<accession>A0A1H9XPA9</accession>
<dbReference type="Gene3D" id="2.160.20.80">
    <property type="entry name" value="E3 ubiquitin-protein ligase SopA"/>
    <property type="match status" value="1"/>
</dbReference>
<dbReference type="AlphaFoldDB" id="A0A1H9XPA9"/>
<dbReference type="Pfam" id="PF12867">
    <property type="entry name" value="DinB_2"/>
    <property type="match status" value="1"/>
</dbReference>
<proteinExistence type="predicted"/>
<feature type="domain" description="DinB-like" evidence="1">
    <location>
        <begin position="93"/>
        <end position="235"/>
    </location>
</feature>
<dbReference type="Gene3D" id="1.20.120.450">
    <property type="entry name" value="dinb family like domain"/>
    <property type="match status" value="1"/>
</dbReference>
<dbReference type="EMBL" id="FOGI01000018">
    <property type="protein sequence ID" value="SES47941.1"/>
    <property type="molecule type" value="Genomic_DNA"/>
</dbReference>